<feature type="region of interest" description="Disordered" evidence="2">
    <location>
        <begin position="464"/>
        <end position="553"/>
    </location>
</feature>
<dbReference type="PROSITE" id="PS50158">
    <property type="entry name" value="ZF_CCHC"/>
    <property type="match status" value="1"/>
</dbReference>
<dbReference type="InterPro" id="IPR025558">
    <property type="entry name" value="DUF4283"/>
</dbReference>
<dbReference type="SUPFAM" id="SSF57756">
    <property type="entry name" value="Retrovirus zinc finger-like domains"/>
    <property type="match status" value="1"/>
</dbReference>
<dbReference type="GO" id="GO:0003676">
    <property type="term" value="F:nucleic acid binding"/>
    <property type="evidence" value="ECO:0007669"/>
    <property type="project" value="InterPro"/>
</dbReference>
<dbReference type="PANTHER" id="PTHR31286">
    <property type="entry name" value="GLYCINE-RICH CELL WALL STRUCTURAL PROTEIN 1.8-LIKE"/>
    <property type="match status" value="1"/>
</dbReference>
<name>A0AAD4YM60_PRUDU</name>
<dbReference type="Pfam" id="PF14111">
    <property type="entry name" value="DUF4283"/>
    <property type="match status" value="1"/>
</dbReference>
<feature type="region of interest" description="Disordered" evidence="2">
    <location>
        <begin position="396"/>
        <end position="420"/>
    </location>
</feature>
<evidence type="ECO:0000313" key="5">
    <source>
        <dbReference type="Proteomes" id="UP001054821"/>
    </source>
</evidence>
<dbReference type="Proteomes" id="UP001054821">
    <property type="component" value="Chromosome 8"/>
</dbReference>
<gene>
    <name evidence="4" type="ORF">L3X38_044408</name>
</gene>
<protein>
    <recommendedName>
        <fullName evidence="3">CCHC-type domain-containing protein</fullName>
    </recommendedName>
</protein>
<dbReference type="InterPro" id="IPR001878">
    <property type="entry name" value="Znf_CCHC"/>
</dbReference>
<comment type="caution">
    <text evidence="4">The sequence shown here is derived from an EMBL/GenBank/DDBJ whole genome shotgun (WGS) entry which is preliminary data.</text>
</comment>
<sequence length="553" mass="61984">MAQHSTEELTIQLEESLGISSLENGPKLIGAVIANKMPNRGAIKNILKKAWQEFGEAKITWIRENLFAISVQDEDMARKILERGPWSVMRHCFSVRRWPLELAVEEIDTHLVPFWVQVRGIPLNLCTEENAVKIGRKIGDLVEYENPNQARGFLRLRVEIDTAQPLPAGFWLPRSDGSETWAELQYERLSDFCYNCGRLGHCNTECPQERAEEGAAGYGTWTRARVIRELYEQPKPISAPQGERRAATTPNQRRTNDRGRRVHHAREIREDIVSESREQTCEMTSQLRTHGSRFHPLLTDGTHVVTQAAGDTTNQLVLSRSVNPSRHTFMTGKNQGETTQILGKAAERSFNNTVTLEEINLPSEFIRPAGRKGPISEEERMELLKAQNTKAASFITDWTRPGPSHREDRFDDGPPGSDLQLEPVLSNPFGPQLNQTSPMLAGQINSMFTSMGLKRVAETEVVGNVKSPDKKAKGSQHEESSGSTKGKTIKAYGRTNRRRGKALGSNLFSEERLQEVKVTETEDWGRVRKQTTDEVGGDSQGGGGWPETAAREP</sequence>
<evidence type="ECO:0000259" key="3">
    <source>
        <dbReference type="PROSITE" id="PS50158"/>
    </source>
</evidence>
<feature type="compositionally biased region" description="Basic and acidic residues" evidence="2">
    <location>
        <begin position="467"/>
        <end position="480"/>
    </location>
</feature>
<keyword evidence="5" id="KW-1185">Reference proteome</keyword>
<dbReference type="InterPro" id="IPR040256">
    <property type="entry name" value="At4g02000-like"/>
</dbReference>
<evidence type="ECO:0000256" key="1">
    <source>
        <dbReference type="PROSITE-ProRule" id="PRU00047"/>
    </source>
</evidence>
<feature type="domain" description="CCHC-type" evidence="3">
    <location>
        <begin position="193"/>
        <end position="208"/>
    </location>
</feature>
<dbReference type="AlphaFoldDB" id="A0AAD4YM60"/>
<keyword evidence="1" id="KW-0863">Zinc-finger</keyword>
<accession>A0AAD4YM60</accession>
<dbReference type="GO" id="GO:0008270">
    <property type="term" value="F:zinc ion binding"/>
    <property type="evidence" value="ECO:0007669"/>
    <property type="project" value="UniProtKB-KW"/>
</dbReference>
<organism evidence="4 5">
    <name type="scientific">Prunus dulcis</name>
    <name type="common">Almond</name>
    <name type="synonym">Amygdalus dulcis</name>
    <dbReference type="NCBI Taxonomy" id="3755"/>
    <lineage>
        <taxon>Eukaryota</taxon>
        <taxon>Viridiplantae</taxon>
        <taxon>Streptophyta</taxon>
        <taxon>Embryophyta</taxon>
        <taxon>Tracheophyta</taxon>
        <taxon>Spermatophyta</taxon>
        <taxon>Magnoliopsida</taxon>
        <taxon>eudicotyledons</taxon>
        <taxon>Gunneridae</taxon>
        <taxon>Pentapetalae</taxon>
        <taxon>rosids</taxon>
        <taxon>fabids</taxon>
        <taxon>Rosales</taxon>
        <taxon>Rosaceae</taxon>
        <taxon>Amygdaloideae</taxon>
        <taxon>Amygdaleae</taxon>
        <taxon>Prunus</taxon>
    </lineage>
</organism>
<dbReference type="EMBL" id="JAJFAZ020000008">
    <property type="protein sequence ID" value="KAI5315232.1"/>
    <property type="molecule type" value="Genomic_DNA"/>
</dbReference>
<dbReference type="PANTHER" id="PTHR31286:SF178">
    <property type="entry name" value="DUF4283 DOMAIN-CONTAINING PROTEIN"/>
    <property type="match status" value="1"/>
</dbReference>
<proteinExistence type="predicted"/>
<evidence type="ECO:0000256" key="2">
    <source>
        <dbReference type="SAM" id="MobiDB-lite"/>
    </source>
</evidence>
<feature type="region of interest" description="Disordered" evidence="2">
    <location>
        <begin position="233"/>
        <end position="263"/>
    </location>
</feature>
<dbReference type="Pfam" id="PF14392">
    <property type="entry name" value="zf-CCHC_4"/>
    <property type="match status" value="1"/>
</dbReference>
<reference evidence="4 5" key="1">
    <citation type="journal article" date="2022" name="G3 (Bethesda)">
        <title>Whole-genome sequence and methylome profiling of the almond [Prunus dulcis (Mill.) D.A. Webb] cultivar 'Nonpareil'.</title>
        <authorList>
            <person name="D'Amico-Willman K.M."/>
            <person name="Ouma W.Z."/>
            <person name="Meulia T."/>
            <person name="Sideli G.M."/>
            <person name="Gradziel T.M."/>
            <person name="Fresnedo-Ramirez J."/>
        </authorList>
    </citation>
    <scope>NUCLEOTIDE SEQUENCE [LARGE SCALE GENOMIC DNA]</scope>
    <source>
        <strain evidence="4">Clone GOH B32 T37-40</strain>
    </source>
</reference>
<keyword evidence="1" id="KW-0862">Zinc</keyword>
<feature type="compositionally biased region" description="Basic and acidic residues" evidence="2">
    <location>
        <begin position="254"/>
        <end position="263"/>
    </location>
</feature>
<evidence type="ECO:0000313" key="4">
    <source>
        <dbReference type="EMBL" id="KAI5315232.1"/>
    </source>
</evidence>
<dbReference type="InterPro" id="IPR036875">
    <property type="entry name" value="Znf_CCHC_sf"/>
</dbReference>
<keyword evidence="1" id="KW-0479">Metal-binding</keyword>
<feature type="compositionally biased region" description="Basic and acidic residues" evidence="2">
    <location>
        <begin position="509"/>
        <end position="532"/>
    </location>
</feature>
<dbReference type="InterPro" id="IPR025836">
    <property type="entry name" value="Zn_knuckle_CX2CX4HX4C"/>
</dbReference>